<keyword evidence="3" id="KW-1185">Reference proteome</keyword>
<accession>A0A1X7S5Y6</accession>
<organism evidence="2 3">
    <name type="scientific">Zymoseptoria tritici (strain ST99CH_3D7)</name>
    <dbReference type="NCBI Taxonomy" id="1276538"/>
    <lineage>
        <taxon>Eukaryota</taxon>
        <taxon>Fungi</taxon>
        <taxon>Dikarya</taxon>
        <taxon>Ascomycota</taxon>
        <taxon>Pezizomycotina</taxon>
        <taxon>Dothideomycetes</taxon>
        <taxon>Dothideomycetidae</taxon>
        <taxon>Mycosphaerellales</taxon>
        <taxon>Mycosphaerellaceae</taxon>
        <taxon>Zymoseptoria</taxon>
    </lineage>
</organism>
<sequence length="156" mass="17215">MVVAARREQQLFKVTSASPNTRPEEALKIDLAKVHKAIVCTQSKYFEVACQDTRTKGAANELTLASDQDDPASDDPEADLPPGLRGFDKTGLTPTELLPRTFDRNPLAHAKVFAAEMEFSDLVVKRGPHELKVHKAIACAQSKHLEIPYQDDMKSS</sequence>
<protein>
    <recommendedName>
        <fullName evidence="4">BTB domain-containing protein</fullName>
    </recommendedName>
</protein>
<evidence type="ECO:0008006" key="4">
    <source>
        <dbReference type="Google" id="ProtNLM"/>
    </source>
</evidence>
<feature type="region of interest" description="Disordered" evidence="1">
    <location>
        <begin position="61"/>
        <end position="91"/>
    </location>
</feature>
<evidence type="ECO:0000313" key="3">
    <source>
        <dbReference type="Proteomes" id="UP000215127"/>
    </source>
</evidence>
<evidence type="ECO:0000256" key="1">
    <source>
        <dbReference type="SAM" id="MobiDB-lite"/>
    </source>
</evidence>
<reference evidence="2 3" key="1">
    <citation type="submission" date="2016-06" db="EMBL/GenBank/DDBJ databases">
        <authorList>
            <person name="Kjaerup R.B."/>
            <person name="Dalgaard T.S."/>
            <person name="Juul-Madsen H.R."/>
        </authorList>
    </citation>
    <scope>NUCLEOTIDE SEQUENCE [LARGE SCALE GENOMIC DNA]</scope>
</reference>
<dbReference type="EMBL" id="LT853701">
    <property type="protein sequence ID" value="SMQ54821.1"/>
    <property type="molecule type" value="Genomic_DNA"/>
</dbReference>
<feature type="compositionally biased region" description="Acidic residues" evidence="1">
    <location>
        <begin position="67"/>
        <end position="78"/>
    </location>
</feature>
<gene>
    <name evidence="2" type="ORF">ZT3D7_G9976</name>
</gene>
<name>A0A1X7S5Y6_ZYMT9</name>
<proteinExistence type="predicted"/>
<evidence type="ECO:0000313" key="2">
    <source>
        <dbReference type="EMBL" id="SMQ54821.1"/>
    </source>
</evidence>
<dbReference type="Proteomes" id="UP000215127">
    <property type="component" value="Chromosome 10"/>
</dbReference>
<dbReference type="AlphaFoldDB" id="A0A1X7S5Y6"/>